<feature type="region of interest" description="Disordered" evidence="1">
    <location>
        <begin position="156"/>
        <end position="176"/>
    </location>
</feature>
<dbReference type="AlphaFoldDB" id="A0A0A7T0W2"/>
<evidence type="ECO:0000256" key="1">
    <source>
        <dbReference type="SAM" id="MobiDB-lite"/>
    </source>
</evidence>
<accession>A0A0A7T0W2</accession>
<gene>
    <name evidence="3" type="ORF">JCM5805K_2021</name>
    <name evidence="2" type="ORF">LLUC11_1530</name>
</gene>
<organism evidence="3 4">
    <name type="scientific">Lactococcus lactis subsp. lactis</name>
    <name type="common">Streptococcus lactis</name>
    <dbReference type="NCBI Taxonomy" id="1360"/>
    <lineage>
        <taxon>Bacteria</taxon>
        <taxon>Bacillati</taxon>
        <taxon>Bacillota</taxon>
        <taxon>Bacilli</taxon>
        <taxon>Lactobacillales</taxon>
        <taxon>Streptococcaceae</taxon>
        <taxon>Lactococcus</taxon>
    </lineage>
</organism>
<feature type="compositionally biased region" description="Basic and acidic residues" evidence="1">
    <location>
        <begin position="156"/>
        <end position="167"/>
    </location>
</feature>
<reference evidence="2 5" key="2">
    <citation type="journal article" date="2017" name="BMC Genomics">
        <title>Comparative and functional genomics of the Lactococcus lactis taxon; insights into evolution and niche adaptation.</title>
        <authorList>
            <person name="Kelleher P."/>
            <person name="Bottacini F."/>
            <person name="Mahony J."/>
            <person name="Kilcawley K.N."/>
            <person name="van Sinderen D."/>
        </authorList>
    </citation>
    <scope>NUCLEOTIDE SEQUENCE [LARGE SCALE GENOMIC DNA]</scope>
    <source>
        <strain evidence="2 5">UC11</strain>
    </source>
</reference>
<evidence type="ECO:0000313" key="3">
    <source>
        <dbReference type="EMBL" id="GAM80905.1"/>
    </source>
</evidence>
<dbReference type="EMBL" id="CP015904">
    <property type="protein sequence ID" value="ARE13859.1"/>
    <property type="molecule type" value="Genomic_DNA"/>
</dbReference>
<dbReference type="InterPro" id="IPR003772">
    <property type="entry name" value="YceD"/>
</dbReference>
<reference evidence="3 4" key="1">
    <citation type="submission" date="2015-01" db="EMBL/GenBank/DDBJ databases">
        <title>Lactococcus lactis subsp.lactis JCM 5805 whole genome shotgun sequence.</title>
        <authorList>
            <person name="Fujii T."/>
            <person name="Tomita Y."/>
            <person name="Ikushima S."/>
            <person name="Fujiwara D."/>
        </authorList>
    </citation>
    <scope>NUCLEOTIDE SEQUENCE [LARGE SCALE GENOMIC DNA]</scope>
    <source>
        <strain evidence="3 4">JCM 5805</strain>
    </source>
</reference>
<dbReference type="PATRIC" id="fig|1360.100.peg.1263"/>
<dbReference type="RefSeq" id="WP_012898210.1">
    <property type="nucleotide sequence ID" value="NZ_BAABQR010000005.1"/>
</dbReference>
<evidence type="ECO:0000313" key="5">
    <source>
        <dbReference type="Proteomes" id="UP000192067"/>
    </source>
</evidence>
<evidence type="ECO:0000313" key="2">
    <source>
        <dbReference type="EMBL" id="ARE13859.1"/>
    </source>
</evidence>
<evidence type="ECO:0000313" key="4">
    <source>
        <dbReference type="Proteomes" id="UP000031847"/>
    </source>
</evidence>
<dbReference type="EMBL" id="BBSI01000031">
    <property type="protein sequence ID" value="GAM80905.1"/>
    <property type="molecule type" value="Genomic_DNA"/>
</dbReference>
<protein>
    <submittedName>
        <fullName evidence="2 3">Nucleic acid-binding protein</fullName>
    </submittedName>
</protein>
<proteinExistence type="predicted"/>
<dbReference type="Proteomes" id="UP000192067">
    <property type="component" value="Chromosome"/>
</dbReference>
<dbReference type="Proteomes" id="UP000031847">
    <property type="component" value="Unassembled WGS sequence"/>
</dbReference>
<dbReference type="Pfam" id="PF02620">
    <property type="entry name" value="YceD"/>
    <property type="match status" value="1"/>
</dbReference>
<sequence>MKWSLNELTKKKQISFNEELNLRDELLKRSQEILDCQPIEVKGEIAYDDDLFYLDYQIKTVLTLPSSRSLKPVEYPIDLFVNEIFATEESLRGNQELLDNDLIIVLDKDLISLDESITDNLLLEIPLQIFAEDEEAEELPAGKFWSVLSEEDYAKQQEEKLEEKKSPFDGLNGLFD</sequence>
<name>A0A0A7T0W2_LACLL</name>